<evidence type="ECO:0000313" key="2">
    <source>
        <dbReference type="Proteomes" id="UP000187455"/>
    </source>
</evidence>
<dbReference type="InterPro" id="IPR036873">
    <property type="entry name" value="Rhodanese-like_dom_sf"/>
</dbReference>
<evidence type="ECO:0000313" key="1">
    <source>
        <dbReference type="EMBL" id="OLY80558.1"/>
    </source>
</evidence>
<name>A0A1R0GUM7_9FUNG</name>
<organism evidence="1 2">
    <name type="scientific">Smittium mucronatum</name>
    <dbReference type="NCBI Taxonomy" id="133383"/>
    <lineage>
        <taxon>Eukaryota</taxon>
        <taxon>Fungi</taxon>
        <taxon>Fungi incertae sedis</taxon>
        <taxon>Zoopagomycota</taxon>
        <taxon>Kickxellomycotina</taxon>
        <taxon>Harpellomycetes</taxon>
        <taxon>Harpellales</taxon>
        <taxon>Legeriomycetaceae</taxon>
        <taxon>Smittium</taxon>
    </lineage>
</organism>
<comment type="caution">
    <text evidence="1">The sequence shown here is derived from an EMBL/GenBank/DDBJ whole genome shotgun (WGS) entry which is preliminary data.</text>
</comment>
<accession>A0A1R0GUM7</accession>
<protein>
    <recommendedName>
        <fullName evidence="3">Rhodanese domain-containing protein</fullName>
    </recommendedName>
</protein>
<dbReference type="CDD" id="cd02440">
    <property type="entry name" value="AdoMet_MTases"/>
    <property type="match status" value="1"/>
</dbReference>
<dbReference type="SUPFAM" id="SSF53335">
    <property type="entry name" value="S-adenosyl-L-methionine-dependent methyltransferases"/>
    <property type="match status" value="1"/>
</dbReference>
<dbReference type="Gene3D" id="3.40.50.150">
    <property type="entry name" value="Vaccinia Virus protein VP39"/>
    <property type="match status" value="1"/>
</dbReference>
<dbReference type="InterPro" id="IPR029063">
    <property type="entry name" value="SAM-dependent_MTases_sf"/>
</dbReference>
<dbReference type="AlphaFoldDB" id="A0A1R0GUM7"/>
<evidence type="ECO:0008006" key="3">
    <source>
        <dbReference type="Google" id="ProtNLM"/>
    </source>
</evidence>
<dbReference type="OrthoDB" id="74240at2759"/>
<keyword evidence="2" id="KW-1185">Reference proteome</keyword>
<dbReference type="SUPFAM" id="SSF52821">
    <property type="entry name" value="Rhodanese/Cell cycle control phosphatase"/>
    <property type="match status" value="1"/>
</dbReference>
<dbReference type="EMBL" id="LSSL01003372">
    <property type="protein sequence ID" value="OLY80558.1"/>
    <property type="molecule type" value="Genomic_DNA"/>
</dbReference>
<dbReference type="Proteomes" id="UP000187455">
    <property type="component" value="Unassembled WGS sequence"/>
</dbReference>
<reference evidence="1 2" key="1">
    <citation type="journal article" date="2016" name="Mol. Biol. Evol.">
        <title>Genome-Wide Survey of Gut Fungi (Harpellales) Reveals the First Horizontally Transferred Ubiquitin Gene from a Mosquito Host.</title>
        <authorList>
            <person name="Wang Y."/>
            <person name="White M.M."/>
            <person name="Kvist S."/>
            <person name="Moncalvo J.M."/>
        </authorList>
    </citation>
    <scope>NUCLEOTIDE SEQUENCE [LARGE SCALE GENOMIC DNA]</scope>
    <source>
        <strain evidence="1 2">ALG-7-W6</strain>
    </source>
</reference>
<proteinExistence type="predicted"/>
<sequence>MKIYSVDEYVAGLKENCLPQVFIDFRSEHEYQQLHFKNSINTVPEHLFERLYEFPPKTESLAIVVSQLEFQSDKSLIIDFQAKLLGKGYSVSAGIVWHKNSCDFQQLDKISIFETGNVYYNVFFPNPSLKAHLDLIETLLLNRYVSSNSFGSCYTDLQCDSLIPSKTQGSEGLTKNLNILDLGCGCGRDLVYMASRKIFHPIDGAEVRWRCIGLDSLDYCLLKARILALRSGFSDQIELYHAKISANSDHFLPVKNNRNLTQSNIFKFYVSCFPQYSEIDPAVQFYFKSIDSLPKQYHLITSIRFVDRGILDSIDNLLYDGGVVFISTFVQGPNIPHFDKPAPEHCLKPNELLDLFLNKKYKIISNAIEKIEDGRSVNTFIAQKPWP</sequence>
<gene>
    <name evidence="1" type="ORF">AYI68_g5343</name>
</gene>